<dbReference type="RefSeq" id="WP_149831960.1">
    <property type="nucleotide sequence ID" value="NZ_VUNZ01000001.1"/>
</dbReference>
<evidence type="ECO:0008006" key="3">
    <source>
        <dbReference type="Google" id="ProtNLM"/>
    </source>
</evidence>
<sequence>MKAKVQKTILGKEIKGFAFYKQLDHRVNRMRVHGVIWLDEGYRIHVVPNEFRQLNELGQVSGSVLKSNPGYRQIKRMIARWFQTYRTSRKSFFREKVSTMREACQQAEYSLRIKMIQRGRISFNHYFTAS</sequence>
<evidence type="ECO:0000313" key="1">
    <source>
        <dbReference type="EMBL" id="KAA2222996.1"/>
    </source>
</evidence>
<reference evidence="1 2" key="1">
    <citation type="journal article" date="2015" name="Int. J. Syst. Evol. Microbiol.">
        <title>Chryseobacterium sediminis sp. nov., isolated from a river sediment.</title>
        <authorList>
            <person name="Kampfer P."/>
            <person name="Busse H.J."/>
            <person name="McInroy J.A."/>
            <person name="Glaeser S.P."/>
        </authorList>
    </citation>
    <scope>NUCLEOTIDE SEQUENCE [LARGE SCALE GENOMIC DNA]</scope>
    <source>
        <strain evidence="1 2">IMT-174</strain>
    </source>
</reference>
<evidence type="ECO:0000313" key="2">
    <source>
        <dbReference type="Proteomes" id="UP000323082"/>
    </source>
</evidence>
<proteinExistence type="predicted"/>
<accession>A0A5B2U990</accession>
<protein>
    <recommendedName>
        <fullName evidence="3">Transposase</fullName>
    </recommendedName>
</protein>
<dbReference type="EMBL" id="VUNZ01000001">
    <property type="protein sequence ID" value="KAA2222996.1"/>
    <property type="molecule type" value="Genomic_DNA"/>
</dbReference>
<gene>
    <name evidence="1" type="ORF">FW780_01990</name>
</gene>
<dbReference type="Proteomes" id="UP000323082">
    <property type="component" value="Unassembled WGS sequence"/>
</dbReference>
<comment type="caution">
    <text evidence="1">The sequence shown here is derived from an EMBL/GenBank/DDBJ whole genome shotgun (WGS) entry which is preliminary data.</text>
</comment>
<dbReference type="AlphaFoldDB" id="A0A5B2U990"/>
<name>A0A5B2U990_9FLAO</name>
<dbReference type="OrthoDB" id="1260655at2"/>
<organism evidence="1 2">
    <name type="scientific">Chryseobacterium sediminis</name>
    <dbReference type="NCBI Taxonomy" id="1679494"/>
    <lineage>
        <taxon>Bacteria</taxon>
        <taxon>Pseudomonadati</taxon>
        <taxon>Bacteroidota</taxon>
        <taxon>Flavobacteriia</taxon>
        <taxon>Flavobacteriales</taxon>
        <taxon>Weeksellaceae</taxon>
        <taxon>Chryseobacterium group</taxon>
        <taxon>Chryseobacterium</taxon>
    </lineage>
</organism>